<reference evidence="9 10" key="1">
    <citation type="submission" date="2024-03" db="EMBL/GenBank/DDBJ databases">
        <title>Complete genome sequence of the green alga Chloropicon roscoffensis RCC1871.</title>
        <authorList>
            <person name="Lemieux C."/>
            <person name="Pombert J.-F."/>
            <person name="Otis C."/>
            <person name="Turmel M."/>
        </authorList>
    </citation>
    <scope>NUCLEOTIDE SEQUENCE [LARGE SCALE GENOMIC DNA]</scope>
    <source>
        <strain evidence="9 10">RCC1871</strain>
    </source>
</reference>
<evidence type="ECO:0000256" key="2">
    <source>
        <dbReference type="ARBA" id="ARBA00012105"/>
    </source>
</evidence>
<dbReference type="InterPro" id="IPR015865">
    <property type="entry name" value="Riboflavin_kinase_bac/euk"/>
</dbReference>
<dbReference type="GO" id="GO:0008531">
    <property type="term" value="F:riboflavin kinase activity"/>
    <property type="evidence" value="ECO:0007669"/>
    <property type="project" value="UniProtKB-EC"/>
</dbReference>
<keyword evidence="9" id="KW-0418">Kinase</keyword>
<comment type="pathway">
    <text evidence="1">Cofactor biosynthesis; FMN biosynthesis; FMN from riboflavin (ATP route): step 1/1.</text>
</comment>
<dbReference type="GO" id="GO:0005524">
    <property type="term" value="F:ATP binding"/>
    <property type="evidence" value="ECO:0007669"/>
    <property type="project" value="UniProtKB-KW"/>
</dbReference>
<organism evidence="9 10">
    <name type="scientific">Chloropicon roscoffensis</name>
    <dbReference type="NCBI Taxonomy" id="1461544"/>
    <lineage>
        <taxon>Eukaryota</taxon>
        <taxon>Viridiplantae</taxon>
        <taxon>Chlorophyta</taxon>
        <taxon>Chloropicophyceae</taxon>
        <taxon>Chloropicales</taxon>
        <taxon>Chloropicaceae</taxon>
        <taxon>Chloropicon</taxon>
    </lineage>
</organism>
<dbReference type="AlphaFoldDB" id="A0AAX4P3Q8"/>
<evidence type="ECO:0000256" key="5">
    <source>
        <dbReference type="ARBA" id="ARBA00022679"/>
    </source>
</evidence>
<evidence type="ECO:0000313" key="9">
    <source>
        <dbReference type="EMBL" id="WZN60320.1"/>
    </source>
</evidence>
<protein>
    <recommendedName>
        <fullName evidence="2">riboflavin kinase</fullName>
        <ecNumber evidence="2">2.7.1.26</ecNumber>
    </recommendedName>
</protein>
<dbReference type="GO" id="GO:0009398">
    <property type="term" value="P:FMN biosynthetic process"/>
    <property type="evidence" value="ECO:0007669"/>
    <property type="project" value="TreeGrafter"/>
</dbReference>
<evidence type="ECO:0000313" key="10">
    <source>
        <dbReference type="Proteomes" id="UP001472866"/>
    </source>
</evidence>
<sequence>MLLWCRAVVSALGRKTSSSTSLLRLSGNPVYLVSRLSMSSTTTAKEVTGKSLKSVWLLKGEVIKGFGRGSKELGIPTANLDHKCLTEAGVDDQPKEKEKSAGEHGGVVSGIYCGYACLPEAEEGSASSGVHPMVMSVGWNPFYKNKERTVEPWILHDFGRDFYGEELRLVVCSYIRPEQNFTSLEALVERIHEDANVTRRTLALEEHASLGSHAFLRGEG</sequence>
<dbReference type="Gene3D" id="2.40.30.30">
    <property type="entry name" value="Riboflavin kinase-like"/>
    <property type="match status" value="1"/>
</dbReference>
<dbReference type="PANTHER" id="PTHR22749:SF6">
    <property type="entry name" value="RIBOFLAVIN KINASE"/>
    <property type="match status" value="1"/>
</dbReference>
<evidence type="ECO:0000256" key="7">
    <source>
        <dbReference type="ARBA" id="ARBA00022840"/>
    </source>
</evidence>
<name>A0AAX4P3Q8_9CHLO</name>
<keyword evidence="3" id="KW-0285">Flavoprotein</keyword>
<dbReference type="PANTHER" id="PTHR22749">
    <property type="entry name" value="RIBOFLAVIN KINASE/FMN ADENYLYLTRANSFERASE"/>
    <property type="match status" value="1"/>
</dbReference>
<dbReference type="GO" id="GO:0009231">
    <property type="term" value="P:riboflavin biosynthetic process"/>
    <property type="evidence" value="ECO:0007669"/>
    <property type="project" value="InterPro"/>
</dbReference>
<dbReference type="EC" id="2.7.1.26" evidence="2"/>
<dbReference type="SUPFAM" id="SSF82114">
    <property type="entry name" value="Riboflavin kinase-like"/>
    <property type="match status" value="1"/>
</dbReference>
<dbReference type="FunFam" id="2.40.30.30:FF:000005">
    <property type="entry name" value="Haloacid dehalogenase-like hydrolase domain-containing protein 1A"/>
    <property type="match status" value="1"/>
</dbReference>
<keyword evidence="7" id="KW-0067">ATP-binding</keyword>
<dbReference type="EMBL" id="CP151502">
    <property type="protein sequence ID" value="WZN60320.1"/>
    <property type="molecule type" value="Genomic_DNA"/>
</dbReference>
<evidence type="ECO:0000256" key="1">
    <source>
        <dbReference type="ARBA" id="ARBA00005201"/>
    </source>
</evidence>
<accession>A0AAX4P3Q8</accession>
<keyword evidence="5" id="KW-0808">Transferase</keyword>
<keyword evidence="6" id="KW-0547">Nucleotide-binding</keyword>
<feature type="domain" description="Riboflavin kinase" evidence="8">
    <location>
        <begin position="51"/>
        <end position="203"/>
    </location>
</feature>
<dbReference type="Proteomes" id="UP001472866">
    <property type="component" value="Chromosome 02"/>
</dbReference>
<proteinExistence type="predicted"/>
<gene>
    <name evidence="9" type="ORF">HKI87_02g18490</name>
</gene>
<evidence type="ECO:0000256" key="3">
    <source>
        <dbReference type="ARBA" id="ARBA00022630"/>
    </source>
</evidence>
<dbReference type="InterPro" id="IPR023465">
    <property type="entry name" value="Riboflavin_kinase_dom_sf"/>
</dbReference>
<dbReference type="SMART" id="SM00904">
    <property type="entry name" value="Flavokinase"/>
    <property type="match status" value="1"/>
</dbReference>
<dbReference type="Pfam" id="PF01687">
    <property type="entry name" value="Flavokinase"/>
    <property type="match status" value="1"/>
</dbReference>
<keyword evidence="10" id="KW-1185">Reference proteome</keyword>
<evidence type="ECO:0000259" key="8">
    <source>
        <dbReference type="SMART" id="SM00904"/>
    </source>
</evidence>
<evidence type="ECO:0000256" key="4">
    <source>
        <dbReference type="ARBA" id="ARBA00022643"/>
    </source>
</evidence>
<dbReference type="InterPro" id="IPR023468">
    <property type="entry name" value="Riboflavin_kinase"/>
</dbReference>
<evidence type="ECO:0000256" key="6">
    <source>
        <dbReference type="ARBA" id="ARBA00022741"/>
    </source>
</evidence>
<keyword evidence="4" id="KW-0288">FMN</keyword>